<dbReference type="Proteomes" id="UP000093902">
    <property type="component" value="Unassembled WGS sequence"/>
</dbReference>
<evidence type="ECO:0000256" key="1">
    <source>
        <dbReference type="SAM" id="SignalP"/>
    </source>
</evidence>
<dbReference type="STRING" id="43304.GCA_001403655_00545"/>
<proteinExistence type="predicted"/>
<feature type="chain" id="PRO_5008297026" description="Secreted protein" evidence="1">
    <location>
        <begin position="27"/>
        <end position="164"/>
    </location>
</feature>
<keyword evidence="1" id="KW-0732">Signal</keyword>
<evidence type="ECO:0000313" key="3">
    <source>
        <dbReference type="Proteomes" id="UP000093902"/>
    </source>
</evidence>
<reference evidence="3" key="1">
    <citation type="submission" date="2016-06" db="EMBL/GenBank/DDBJ databases">
        <authorList>
            <person name="Sutton G."/>
            <person name="Brinkac L."/>
            <person name="Sanka R."/>
            <person name="Adams M."/>
            <person name="Lau E."/>
            <person name="Mehaffy C."/>
            <person name="Tameris M."/>
            <person name="Hatherill M."/>
            <person name="Hanekom W."/>
            <person name="Mahomed H."/>
            <person name="Mcshane H."/>
        </authorList>
    </citation>
    <scope>NUCLEOTIDE SEQUENCE [LARGE SCALE GENOMIC DNA]</scope>
    <source>
        <strain evidence="3">852002-51209_SCH5440388</strain>
    </source>
</reference>
<organism evidence="2 3">
    <name type="scientific">Mycolicibacterium peregrinum</name>
    <name type="common">Mycobacterium peregrinum</name>
    <dbReference type="NCBI Taxonomy" id="43304"/>
    <lineage>
        <taxon>Bacteria</taxon>
        <taxon>Bacillati</taxon>
        <taxon>Actinomycetota</taxon>
        <taxon>Actinomycetes</taxon>
        <taxon>Mycobacteriales</taxon>
        <taxon>Mycobacteriaceae</taxon>
        <taxon>Mycolicibacterium</taxon>
    </lineage>
</organism>
<accession>A0A1A0QUW4</accession>
<feature type="signal peptide" evidence="1">
    <location>
        <begin position="1"/>
        <end position="26"/>
    </location>
</feature>
<sequence length="164" mass="16975">MRRAFVVPAFWAAIVLAGATAPTAAALPPGFPDLDAFTAVDPAPYVQHGLKASRIGFTTPTLTCTWDYRPDHNDHVVPGCSGTIVGMPSEAPQSEVEGACDGIGSSFGRGRGTCPPPSGYPRLAPGHKLTAVNTTCAVTDDGVACIDPIVNHGFVVQPSGSWVF</sequence>
<dbReference type="EMBL" id="LZSO01000037">
    <property type="protein sequence ID" value="OBB25309.1"/>
    <property type="molecule type" value="Genomic_DNA"/>
</dbReference>
<dbReference type="OrthoDB" id="4762335at2"/>
<name>A0A1A0QUW4_MYCPR</name>
<dbReference type="RefSeq" id="WP_064935502.1">
    <property type="nucleotide sequence ID" value="NZ_LZSO01000037.1"/>
</dbReference>
<gene>
    <name evidence="2" type="ORF">A5792_28355</name>
</gene>
<evidence type="ECO:0000313" key="2">
    <source>
        <dbReference type="EMBL" id="OBB25309.1"/>
    </source>
</evidence>
<protein>
    <recommendedName>
        <fullName evidence="4">Secreted protein</fullName>
    </recommendedName>
</protein>
<dbReference type="AlphaFoldDB" id="A0A1A0QUW4"/>
<evidence type="ECO:0008006" key="4">
    <source>
        <dbReference type="Google" id="ProtNLM"/>
    </source>
</evidence>
<comment type="caution">
    <text evidence="2">The sequence shown here is derived from an EMBL/GenBank/DDBJ whole genome shotgun (WGS) entry which is preliminary data.</text>
</comment>